<accession>A0A3A5M276</accession>
<dbReference type="AlphaFoldDB" id="A0A3A5M276"/>
<dbReference type="RefSeq" id="WP_120149140.1">
    <property type="nucleotide sequence ID" value="NZ_QZVT01000005.1"/>
</dbReference>
<comment type="caution">
    <text evidence="1">The sequence shown here is derived from an EMBL/GenBank/DDBJ whole genome shotgun (WGS) entry which is preliminary data.</text>
</comment>
<dbReference type="OrthoDB" id="4945131at2"/>
<organism evidence="1 2">
    <name type="scientific">Arthrobacter cheniae</name>
    <dbReference type="NCBI Taxonomy" id="1258888"/>
    <lineage>
        <taxon>Bacteria</taxon>
        <taxon>Bacillati</taxon>
        <taxon>Actinomycetota</taxon>
        <taxon>Actinomycetes</taxon>
        <taxon>Micrococcales</taxon>
        <taxon>Micrococcaceae</taxon>
        <taxon>Arthrobacter</taxon>
    </lineage>
</organism>
<gene>
    <name evidence="1" type="ORF">D6T63_11300</name>
</gene>
<protein>
    <submittedName>
        <fullName evidence="1">Uncharacterized protein</fullName>
    </submittedName>
</protein>
<evidence type="ECO:0000313" key="2">
    <source>
        <dbReference type="Proteomes" id="UP000272560"/>
    </source>
</evidence>
<name>A0A3A5M276_9MICC</name>
<evidence type="ECO:0000313" key="1">
    <source>
        <dbReference type="EMBL" id="RJT79195.1"/>
    </source>
</evidence>
<proteinExistence type="predicted"/>
<sequence>MTEEWERTGALLKAETVLQGWDSAAEQDFERTAADLAHAILFGKAQSGLEAVAAGGAGLTAAHARAIHFANEMAQLRHYRPLIAVEHGLPVLAPGVRQLIEGFEGLGLWKNERSWDL</sequence>
<keyword evidence="2" id="KW-1185">Reference proteome</keyword>
<dbReference type="EMBL" id="QZVT01000005">
    <property type="protein sequence ID" value="RJT79195.1"/>
    <property type="molecule type" value="Genomic_DNA"/>
</dbReference>
<reference evidence="1 2" key="1">
    <citation type="submission" date="2018-09" db="EMBL/GenBank/DDBJ databases">
        <title>Novel species of Arthrobacter.</title>
        <authorList>
            <person name="Liu Q."/>
            <person name="Xin Y.-H."/>
        </authorList>
    </citation>
    <scope>NUCLEOTIDE SEQUENCE [LARGE SCALE GENOMIC DNA]</scope>
    <source>
        <strain evidence="1 2">Hz2</strain>
    </source>
</reference>
<dbReference type="Proteomes" id="UP000272560">
    <property type="component" value="Unassembled WGS sequence"/>
</dbReference>